<dbReference type="Pfam" id="PF12680">
    <property type="entry name" value="SnoaL_2"/>
    <property type="match status" value="1"/>
</dbReference>
<evidence type="ECO:0000313" key="3">
    <source>
        <dbReference type="Proteomes" id="UP000230161"/>
    </source>
</evidence>
<dbReference type="SUPFAM" id="SSF54427">
    <property type="entry name" value="NTF2-like"/>
    <property type="match status" value="1"/>
</dbReference>
<gene>
    <name evidence="2" type="ORF">CLV54_3071</name>
</gene>
<reference evidence="2 3" key="1">
    <citation type="submission" date="2017-11" db="EMBL/GenBank/DDBJ databases">
        <title>Genomic Encyclopedia of Archaeal and Bacterial Type Strains, Phase II (KMG-II): From Individual Species to Whole Genera.</title>
        <authorList>
            <person name="Goeker M."/>
        </authorList>
    </citation>
    <scope>NUCLEOTIDE SEQUENCE [LARGE SCALE GENOMIC DNA]</scope>
    <source>
        <strain evidence="2 3">DSM 25625</strain>
    </source>
</reference>
<dbReference type="Gene3D" id="3.10.450.50">
    <property type="match status" value="1"/>
</dbReference>
<dbReference type="AlphaFoldDB" id="A0A2M9BCQ3"/>
<evidence type="ECO:0000313" key="2">
    <source>
        <dbReference type="EMBL" id="PJJ55720.1"/>
    </source>
</evidence>
<comment type="caution">
    <text evidence="2">The sequence shown here is derived from an EMBL/GenBank/DDBJ whole genome shotgun (WGS) entry which is preliminary data.</text>
</comment>
<evidence type="ECO:0000259" key="1">
    <source>
        <dbReference type="Pfam" id="PF12680"/>
    </source>
</evidence>
<organism evidence="2 3">
    <name type="scientific">Compostimonas suwonensis</name>
    <dbReference type="NCBI Taxonomy" id="1048394"/>
    <lineage>
        <taxon>Bacteria</taxon>
        <taxon>Bacillati</taxon>
        <taxon>Actinomycetota</taxon>
        <taxon>Actinomycetes</taxon>
        <taxon>Micrococcales</taxon>
        <taxon>Microbacteriaceae</taxon>
        <taxon>Compostimonas</taxon>
    </lineage>
</organism>
<dbReference type="EMBL" id="PGFB01000005">
    <property type="protein sequence ID" value="PJJ55720.1"/>
    <property type="molecule type" value="Genomic_DNA"/>
</dbReference>
<dbReference type="RefSeq" id="WP_211294570.1">
    <property type="nucleotide sequence ID" value="NZ_PGFB01000005.1"/>
</dbReference>
<dbReference type="Proteomes" id="UP000230161">
    <property type="component" value="Unassembled WGS sequence"/>
</dbReference>
<feature type="domain" description="SnoaL-like" evidence="1">
    <location>
        <begin position="14"/>
        <end position="109"/>
    </location>
</feature>
<name>A0A2M9BCQ3_9MICO</name>
<dbReference type="InterPro" id="IPR037401">
    <property type="entry name" value="SnoaL-like"/>
</dbReference>
<protein>
    <submittedName>
        <fullName evidence="2">SnoaL-like protein</fullName>
    </submittedName>
</protein>
<dbReference type="InterPro" id="IPR032710">
    <property type="entry name" value="NTF2-like_dom_sf"/>
</dbReference>
<proteinExistence type="predicted"/>
<keyword evidence="3" id="KW-1185">Reference proteome</keyword>
<accession>A0A2M9BCQ3</accession>
<sequence length="128" mass="14565">MSEIADPVAEWIAGYRRAWQSNDPADIRALFTEDADYRTDPWVEPWHGHAQIVSGWLERRDEPGTTTFEWTPLAVTDAVAVVQGVTVYSNAPNYSNLWVIRLAEDGRAREFTEWWMNQSVPSASLLPS</sequence>